<evidence type="ECO:0000256" key="1">
    <source>
        <dbReference type="SAM" id="SignalP"/>
    </source>
</evidence>
<reference evidence="2" key="1">
    <citation type="journal article" date="2023" name="G3 (Bethesda)">
        <title>Whole genome assembly and annotation of the endangered Caribbean coral Acropora cervicornis.</title>
        <authorList>
            <person name="Selwyn J.D."/>
            <person name="Vollmer S.V."/>
        </authorList>
    </citation>
    <scope>NUCLEOTIDE SEQUENCE</scope>
    <source>
        <strain evidence="2">K2</strain>
    </source>
</reference>
<feature type="non-terminal residue" evidence="2">
    <location>
        <position position="1"/>
    </location>
</feature>
<comment type="caution">
    <text evidence="2">The sequence shown here is derived from an EMBL/GenBank/DDBJ whole genome shotgun (WGS) entry which is preliminary data.</text>
</comment>
<keyword evidence="3" id="KW-1185">Reference proteome</keyword>
<organism evidence="2 3">
    <name type="scientific">Acropora cervicornis</name>
    <name type="common">Staghorn coral</name>
    <dbReference type="NCBI Taxonomy" id="6130"/>
    <lineage>
        <taxon>Eukaryota</taxon>
        <taxon>Metazoa</taxon>
        <taxon>Cnidaria</taxon>
        <taxon>Anthozoa</taxon>
        <taxon>Hexacorallia</taxon>
        <taxon>Scleractinia</taxon>
        <taxon>Astrocoeniina</taxon>
        <taxon>Acroporidae</taxon>
        <taxon>Acropora</taxon>
    </lineage>
</organism>
<feature type="chain" id="PRO_5042051622" description="Apple domain-containing protein" evidence="1">
    <location>
        <begin position="26"/>
        <end position="149"/>
    </location>
</feature>
<accession>A0AAD9VDW3</accession>
<dbReference type="Proteomes" id="UP001249851">
    <property type="component" value="Unassembled WGS sequence"/>
</dbReference>
<keyword evidence="1" id="KW-0732">Signal</keyword>
<evidence type="ECO:0000313" key="3">
    <source>
        <dbReference type="Proteomes" id="UP001249851"/>
    </source>
</evidence>
<dbReference type="AlphaFoldDB" id="A0AAD9VDW3"/>
<evidence type="ECO:0000313" key="2">
    <source>
        <dbReference type="EMBL" id="KAK2570320.1"/>
    </source>
</evidence>
<proteinExistence type="predicted"/>
<reference evidence="2" key="2">
    <citation type="journal article" date="2023" name="Science">
        <title>Genomic signatures of disease resistance in endangered staghorn corals.</title>
        <authorList>
            <person name="Vollmer S.V."/>
            <person name="Selwyn J.D."/>
            <person name="Despard B.A."/>
            <person name="Roesel C.L."/>
        </authorList>
    </citation>
    <scope>NUCLEOTIDE SEQUENCE</scope>
    <source>
        <strain evidence="2">K2</strain>
    </source>
</reference>
<name>A0AAD9VDW3_ACRCE</name>
<sequence length="149" mass="16528">MKKLLMGSLSVFVLYVLHSSSSCLANMDRIITFKEPIPEKAMEGHVISSSRVQTEGSCRVNCYMEPNCVSINMRRLAGGALMCELNDVTTSDYFVLTTKSNHSYMEIENPCSSNTCMGKTTCQAGFTSKGFRCQPIPIDMNECNHNSCK</sequence>
<gene>
    <name evidence="2" type="ORF">P5673_005110</name>
</gene>
<protein>
    <recommendedName>
        <fullName evidence="4">Apple domain-containing protein</fullName>
    </recommendedName>
</protein>
<evidence type="ECO:0008006" key="4">
    <source>
        <dbReference type="Google" id="ProtNLM"/>
    </source>
</evidence>
<feature type="signal peptide" evidence="1">
    <location>
        <begin position="1"/>
        <end position="25"/>
    </location>
</feature>
<dbReference type="EMBL" id="JARQWQ010000008">
    <property type="protein sequence ID" value="KAK2570320.1"/>
    <property type="molecule type" value="Genomic_DNA"/>
</dbReference>
<dbReference type="PROSITE" id="PS51257">
    <property type="entry name" value="PROKAR_LIPOPROTEIN"/>
    <property type="match status" value="1"/>
</dbReference>